<dbReference type="Gene3D" id="2.20.110.10">
    <property type="entry name" value="Histone H3 K4-specific methyltransferase SET7/9 N-terminal domain"/>
    <property type="match status" value="1"/>
</dbReference>
<dbReference type="InterPro" id="IPR051045">
    <property type="entry name" value="TonB-dependent_transducer"/>
</dbReference>
<keyword evidence="3" id="KW-1185">Reference proteome</keyword>
<proteinExistence type="predicted"/>
<dbReference type="Pfam" id="PF03544">
    <property type="entry name" value="TonB_C"/>
    <property type="match status" value="1"/>
</dbReference>
<dbReference type="Gene3D" id="3.30.1150.10">
    <property type="match status" value="1"/>
</dbReference>
<evidence type="ECO:0000313" key="3">
    <source>
        <dbReference type="Proteomes" id="UP000563906"/>
    </source>
</evidence>
<sequence>MKKTFILTAIFFISYFTQSQNINYKVGDTIHYKKSIITKNKKTSDYYTIIKNRQKNNDILFYNLDGYKFLKDSSKFILHSNYSTRYLEVLNSSDGKYIGYHKNGKKMCEGYKENGRYIDLWKFWYENGQIREERIYPKNTPLKKNFKQYTIKNFWNLNNQQTIVNGDGSYEYEIDSIINKGFYKKGVRHGKFSGYKKGIKHFEEHYLRGKLKAGKSWNSQGQEFKYKQVFEQPRYKKGQESIKKHLVKNFKIPSFALENKIGGKMLVTFRINKNEGIDQIKISKSLCKPCDEEAIRCVKLMKKWKPAKHRGQLVNVKYTLPITYRVQ</sequence>
<dbReference type="PANTHER" id="PTHR33446">
    <property type="entry name" value="PROTEIN TONB-RELATED"/>
    <property type="match status" value="1"/>
</dbReference>
<protein>
    <submittedName>
        <fullName evidence="2">Energy transducer TonB</fullName>
    </submittedName>
</protein>
<dbReference type="Proteomes" id="UP000563906">
    <property type="component" value="Unassembled WGS sequence"/>
</dbReference>
<dbReference type="PANTHER" id="PTHR33446:SF2">
    <property type="entry name" value="PROTEIN TONB"/>
    <property type="match status" value="1"/>
</dbReference>
<dbReference type="AlphaFoldDB" id="A0A839ALM8"/>
<dbReference type="EMBL" id="JACGLS010000001">
    <property type="protein sequence ID" value="MBA6155397.1"/>
    <property type="molecule type" value="Genomic_DNA"/>
</dbReference>
<comment type="caution">
    <text evidence="2">The sequence shown here is derived from an EMBL/GenBank/DDBJ whole genome shotgun (WGS) entry which is preliminary data.</text>
</comment>
<name>A0A839ALM8_9FLAO</name>
<dbReference type="GO" id="GO:0055085">
    <property type="term" value="P:transmembrane transport"/>
    <property type="evidence" value="ECO:0007669"/>
    <property type="project" value="InterPro"/>
</dbReference>
<gene>
    <name evidence="2" type="ORF">H3Z83_02485</name>
</gene>
<dbReference type="SUPFAM" id="SSF74653">
    <property type="entry name" value="TolA/TonB C-terminal domain"/>
    <property type="match status" value="1"/>
</dbReference>
<organism evidence="2 3">
    <name type="scientific">Tenacibaculum pelagium</name>
    <dbReference type="NCBI Taxonomy" id="2759527"/>
    <lineage>
        <taxon>Bacteria</taxon>
        <taxon>Pseudomonadati</taxon>
        <taxon>Bacteroidota</taxon>
        <taxon>Flavobacteriia</taxon>
        <taxon>Flavobacteriales</taxon>
        <taxon>Flavobacteriaceae</taxon>
        <taxon>Tenacibaculum</taxon>
    </lineage>
</organism>
<dbReference type="InterPro" id="IPR037682">
    <property type="entry name" value="TonB_C"/>
</dbReference>
<feature type="domain" description="TonB C-terminal" evidence="1">
    <location>
        <begin position="237"/>
        <end position="327"/>
    </location>
</feature>
<dbReference type="GO" id="GO:0098797">
    <property type="term" value="C:plasma membrane protein complex"/>
    <property type="evidence" value="ECO:0007669"/>
    <property type="project" value="TreeGrafter"/>
</dbReference>
<evidence type="ECO:0000259" key="1">
    <source>
        <dbReference type="PROSITE" id="PS52015"/>
    </source>
</evidence>
<dbReference type="PROSITE" id="PS52015">
    <property type="entry name" value="TONB_CTD"/>
    <property type="match status" value="1"/>
</dbReference>
<accession>A0A839ALM8</accession>
<evidence type="ECO:0000313" key="2">
    <source>
        <dbReference type="EMBL" id="MBA6155397.1"/>
    </source>
</evidence>
<reference evidence="2 3" key="1">
    <citation type="submission" date="2020-07" db="EMBL/GenBank/DDBJ databases">
        <title>Bacterium isolated from marine sediment.</title>
        <authorList>
            <person name="Shang D."/>
            <person name="Du Z.-J."/>
        </authorList>
    </citation>
    <scope>NUCLEOTIDE SEQUENCE [LARGE SCALE GENOMIC DNA]</scope>
    <source>
        <strain evidence="2 3">S7007</strain>
    </source>
</reference>
<dbReference type="GO" id="GO:0031992">
    <property type="term" value="F:energy transducer activity"/>
    <property type="evidence" value="ECO:0007669"/>
    <property type="project" value="TreeGrafter"/>
</dbReference>
<dbReference type="RefSeq" id="WP_182123899.1">
    <property type="nucleotide sequence ID" value="NZ_JACGLS010000001.1"/>
</dbReference>